<evidence type="ECO:0000256" key="5">
    <source>
        <dbReference type="ARBA" id="ARBA00022982"/>
    </source>
</evidence>
<dbReference type="RefSeq" id="WP_074708947.1">
    <property type="nucleotide sequence ID" value="NZ_FOCT01000011.1"/>
</dbReference>
<dbReference type="Pfam" id="PF12838">
    <property type="entry name" value="Fer4_7"/>
    <property type="match status" value="1"/>
</dbReference>
<name>A0A1I0FEG2_9PROT</name>
<keyword evidence="2" id="KW-0813">Transport</keyword>
<dbReference type="InterPro" id="IPR017900">
    <property type="entry name" value="4Fe4S_Fe_S_CS"/>
</dbReference>
<dbReference type="OrthoDB" id="9803397at2"/>
<dbReference type="PROSITE" id="PS00198">
    <property type="entry name" value="4FE4S_FER_1"/>
    <property type="match status" value="1"/>
</dbReference>
<proteinExistence type="predicted"/>
<evidence type="ECO:0000256" key="6">
    <source>
        <dbReference type="ARBA" id="ARBA00023004"/>
    </source>
</evidence>
<dbReference type="SUPFAM" id="SSF54862">
    <property type="entry name" value="4Fe-4S ferredoxins"/>
    <property type="match status" value="1"/>
</dbReference>
<dbReference type="Proteomes" id="UP000183339">
    <property type="component" value="Unassembled WGS sequence"/>
</dbReference>
<sequence>MALMITDECINCDVCQPECPNSAISPGEEYYEINPDLCTECVGHHEESQCVEVCPVDCIVLNPDIAETREQLYKKYLDLTGQAIQG</sequence>
<dbReference type="InterPro" id="IPR047927">
    <property type="entry name" value="YfhL-like"/>
</dbReference>
<dbReference type="InterPro" id="IPR017896">
    <property type="entry name" value="4Fe4S_Fe-S-bd"/>
</dbReference>
<dbReference type="GO" id="GO:0005737">
    <property type="term" value="C:cytoplasm"/>
    <property type="evidence" value="ECO:0007669"/>
    <property type="project" value="TreeGrafter"/>
</dbReference>
<comment type="cofactor">
    <cofactor evidence="1">
        <name>[4Fe-4S] cluster</name>
        <dbReference type="ChEBI" id="CHEBI:49883"/>
    </cofactor>
</comment>
<evidence type="ECO:0000256" key="3">
    <source>
        <dbReference type="ARBA" id="ARBA00022485"/>
    </source>
</evidence>
<dbReference type="NCBIfam" id="NF033683">
    <property type="entry name" value="di_4Fe-4S_YfhL"/>
    <property type="match status" value="1"/>
</dbReference>
<evidence type="ECO:0000313" key="12">
    <source>
        <dbReference type="Proteomes" id="UP000183898"/>
    </source>
</evidence>
<dbReference type="FunFam" id="3.30.70.20:FF:000045">
    <property type="entry name" value="Ferredoxin, 4Fe-4S"/>
    <property type="match status" value="1"/>
</dbReference>
<reference evidence="11 12" key="1">
    <citation type="submission" date="2016-10" db="EMBL/GenBank/DDBJ databases">
        <authorList>
            <person name="de Groot N.N."/>
        </authorList>
    </citation>
    <scope>NUCLEOTIDE SEQUENCE [LARGE SCALE GENOMIC DNA]</scope>
    <source>
        <strain evidence="9 12">Nl18</strain>
        <strain evidence="10 11">Nl7</strain>
    </source>
</reference>
<feature type="domain" description="4Fe-4S ferredoxin-type" evidence="8">
    <location>
        <begin position="1"/>
        <end position="29"/>
    </location>
</feature>
<dbReference type="InterPro" id="IPR050157">
    <property type="entry name" value="PSI_iron-sulfur_center"/>
</dbReference>
<gene>
    <name evidence="9" type="ORF">SAMN05216404_11176</name>
    <name evidence="10" type="ORF">SAMN05216412_10875</name>
</gene>
<evidence type="ECO:0000256" key="7">
    <source>
        <dbReference type="ARBA" id="ARBA00023014"/>
    </source>
</evidence>
<dbReference type="Proteomes" id="UP000183898">
    <property type="component" value="Unassembled WGS sequence"/>
</dbReference>
<keyword evidence="6" id="KW-0408">Iron</keyword>
<dbReference type="EMBL" id="FOCT01000011">
    <property type="protein sequence ID" value="SEO09688.1"/>
    <property type="molecule type" value="Genomic_DNA"/>
</dbReference>
<feature type="domain" description="4Fe-4S ferredoxin-type" evidence="8">
    <location>
        <begin position="30"/>
        <end position="64"/>
    </location>
</feature>
<evidence type="ECO:0000313" key="11">
    <source>
        <dbReference type="Proteomes" id="UP000183339"/>
    </source>
</evidence>
<dbReference type="GO" id="GO:0051539">
    <property type="term" value="F:4 iron, 4 sulfur cluster binding"/>
    <property type="evidence" value="ECO:0007669"/>
    <property type="project" value="UniProtKB-KW"/>
</dbReference>
<evidence type="ECO:0000256" key="4">
    <source>
        <dbReference type="ARBA" id="ARBA00022723"/>
    </source>
</evidence>
<dbReference type="GO" id="GO:0046872">
    <property type="term" value="F:metal ion binding"/>
    <property type="evidence" value="ECO:0007669"/>
    <property type="project" value="UniProtKB-KW"/>
</dbReference>
<dbReference type="PROSITE" id="PS51379">
    <property type="entry name" value="4FE4S_FER_2"/>
    <property type="match status" value="2"/>
</dbReference>
<protein>
    <submittedName>
        <fullName evidence="10">4Fe-4S binding domain-containing protein</fullName>
    </submittedName>
</protein>
<evidence type="ECO:0000259" key="8">
    <source>
        <dbReference type="PROSITE" id="PS51379"/>
    </source>
</evidence>
<keyword evidence="5" id="KW-0249">Electron transport</keyword>
<evidence type="ECO:0000256" key="1">
    <source>
        <dbReference type="ARBA" id="ARBA00001966"/>
    </source>
</evidence>
<dbReference type="Gene3D" id="3.30.70.20">
    <property type="match status" value="1"/>
</dbReference>
<organism evidence="10 11">
    <name type="scientific">Nitrosospira multiformis</name>
    <dbReference type="NCBI Taxonomy" id="1231"/>
    <lineage>
        <taxon>Bacteria</taxon>
        <taxon>Pseudomonadati</taxon>
        <taxon>Pseudomonadota</taxon>
        <taxon>Betaproteobacteria</taxon>
        <taxon>Nitrosomonadales</taxon>
        <taxon>Nitrosomonadaceae</taxon>
        <taxon>Nitrosospira</taxon>
    </lineage>
</organism>
<keyword evidence="7" id="KW-0411">Iron-sulfur</keyword>
<keyword evidence="4" id="KW-0479">Metal-binding</keyword>
<evidence type="ECO:0000256" key="2">
    <source>
        <dbReference type="ARBA" id="ARBA00022448"/>
    </source>
</evidence>
<evidence type="ECO:0000313" key="9">
    <source>
        <dbReference type="EMBL" id="SEO09688.1"/>
    </source>
</evidence>
<dbReference type="EMBL" id="FOHI01000008">
    <property type="protein sequence ID" value="SET55588.1"/>
    <property type="molecule type" value="Genomic_DNA"/>
</dbReference>
<accession>A0A1I0FEG2</accession>
<dbReference type="PANTHER" id="PTHR24960:SF79">
    <property type="entry name" value="PHOTOSYSTEM I IRON-SULFUR CENTER"/>
    <property type="match status" value="1"/>
</dbReference>
<evidence type="ECO:0000313" key="10">
    <source>
        <dbReference type="EMBL" id="SET55588.1"/>
    </source>
</evidence>
<dbReference type="AlphaFoldDB" id="A0A1I0FEG2"/>
<keyword evidence="3" id="KW-0004">4Fe-4S</keyword>
<dbReference type="PANTHER" id="PTHR24960">
    <property type="entry name" value="PHOTOSYSTEM I IRON-SULFUR CENTER-RELATED"/>
    <property type="match status" value="1"/>
</dbReference>